<dbReference type="InterPro" id="IPR038232">
    <property type="entry name" value="PknH-like_Extracell_sf"/>
</dbReference>
<comment type="caution">
    <text evidence="2">The sequence shown here is derived from an EMBL/GenBank/DDBJ whole genome shotgun (WGS) entry which is preliminary data.</text>
</comment>
<evidence type="ECO:0000313" key="3">
    <source>
        <dbReference type="Proteomes" id="UP000193090"/>
    </source>
</evidence>
<dbReference type="Proteomes" id="UP000193090">
    <property type="component" value="Unassembled WGS sequence"/>
</dbReference>
<reference evidence="2 3" key="1">
    <citation type="submission" date="2016-01" db="EMBL/GenBank/DDBJ databases">
        <title>The new phylogeny of the genus Mycobacterium.</title>
        <authorList>
            <person name="Tarcisio F."/>
            <person name="Conor M."/>
            <person name="Antonella G."/>
            <person name="Elisabetta G."/>
            <person name="Giulia F.S."/>
            <person name="Sara T."/>
            <person name="Anna F."/>
            <person name="Clotilde B."/>
            <person name="Roberto B."/>
            <person name="Veronica D.S."/>
            <person name="Fabio R."/>
            <person name="Monica P."/>
            <person name="Olivier J."/>
            <person name="Enrico T."/>
            <person name="Nicola S."/>
        </authorList>
    </citation>
    <scope>NUCLEOTIDE SEQUENCE [LARGE SCALE GENOMIC DNA]</scope>
    <source>
        <strain evidence="2 3">DSM 44153</strain>
    </source>
</reference>
<feature type="domain" description="PknH-like extracellular" evidence="1">
    <location>
        <begin position="18"/>
        <end position="195"/>
    </location>
</feature>
<dbReference type="Pfam" id="PF14032">
    <property type="entry name" value="PknH_C"/>
    <property type="match status" value="1"/>
</dbReference>
<accession>A0A1X2ELS7</accession>
<evidence type="ECO:0000259" key="1">
    <source>
        <dbReference type="Pfam" id="PF14032"/>
    </source>
</evidence>
<dbReference type="InterPro" id="IPR026954">
    <property type="entry name" value="PknH-like_Extracell"/>
</dbReference>
<keyword evidence="3" id="KW-1185">Reference proteome</keyword>
<organism evidence="2 3">
    <name type="scientific">Mycolicibacillus trivialis</name>
    <dbReference type="NCBI Taxonomy" id="1798"/>
    <lineage>
        <taxon>Bacteria</taxon>
        <taxon>Bacillati</taxon>
        <taxon>Actinomycetota</taxon>
        <taxon>Actinomycetes</taxon>
        <taxon>Mycobacteriales</taxon>
        <taxon>Mycobacteriaceae</taxon>
        <taxon>Mycolicibacillus</taxon>
    </lineage>
</organism>
<dbReference type="Gene3D" id="3.40.1000.70">
    <property type="entry name" value="PknH-like extracellular domain"/>
    <property type="match status" value="1"/>
</dbReference>
<sequence>MLGAGCTQVVDGRAVTETPPLVVGVADVEGVVGAQLANTTADRVPPGPVTVDPADCAVAAGPSTTAVYTPGWSQYHLVTMQEAADRWDHSVTQTAGKYPDDAAASGVFSALTAGLRACTRATATDALDDSTAEWTFTVETPDPDTTRWTATQVDADDWACFREARRTGSWVVQTAVCQVGNGAPAATDLLDRLAENVAGT</sequence>
<evidence type="ECO:0000313" key="2">
    <source>
        <dbReference type="EMBL" id="ORX06117.1"/>
    </source>
</evidence>
<dbReference type="EMBL" id="LQPZ01000016">
    <property type="protein sequence ID" value="ORX06117.1"/>
    <property type="molecule type" value="Genomic_DNA"/>
</dbReference>
<name>A0A1X2ELS7_9MYCO</name>
<proteinExistence type="predicted"/>
<dbReference type="STRING" id="1798.AWC30_06830"/>
<protein>
    <recommendedName>
        <fullName evidence="1">PknH-like extracellular domain-containing protein</fullName>
    </recommendedName>
</protein>
<gene>
    <name evidence="2" type="ORF">AWC30_06830</name>
</gene>
<dbReference type="AlphaFoldDB" id="A0A1X2ELS7"/>